<gene>
    <name evidence="2" type="ORF">HG542_04200</name>
</gene>
<keyword evidence="3" id="KW-1185">Reference proteome</keyword>
<sequence>MITREDIGKRVRDTSGRVGILCDVIPDYEDPDAPRHERRKRPTAFLRPEGGAGSGWSHPAP</sequence>
<name>A0A7Y7B0Z7_STRMO</name>
<feature type="region of interest" description="Disordered" evidence="1">
    <location>
        <begin position="26"/>
        <end position="61"/>
    </location>
</feature>
<proteinExistence type="predicted"/>
<accession>A0A7Y7B0Z7</accession>
<organism evidence="2 3">
    <name type="scientific">Streptomyces morookaense</name>
    <name type="common">Streptoverticillium morookaense</name>
    <dbReference type="NCBI Taxonomy" id="1970"/>
    <lineage>
        <taxon>Bacteria</taxon>
        <taxon>Bacillati</taxon>
        <taxon>Actinomycetota</taxon>
        <taxon>Actinomycetes</taxon>
        <taxon>Kitasatosporales</taxon>
        <taxon>Streptomycetaceae</taxon>
        <taxon>Streptomyces</taxon>
    </lineage>
</organism>
<protein>
    <submittedName>
        <fullName evidence="2">Uncharacterized protein</fullName>
    </submittedName>
</protein>
<evidence type="ECO:0000313" key="3">
    <source>
        <dbReference type="Proteomes" id="UP000587462"/>
    </source>
</evidence>
<dbReference type="EMBL" id="JABBXF010000006">
    <property type="protein sequence ID" value="NVK76855.1"/>
    <property type="molecule type" value="Genomic_DNA"/>
</dbReference>
<dbReference type="Proteomes" id="UP000587462">
    <property type="component" value="Unassembled WGS sequence"/>
</dbReference>
<evidence type="ECO:0000256" key="1">
    <source>
        <dbReference type="SAM" id="MobiDB-lite"/>
    </source>
</evidence>
<comment type="caution">
    <text evidence="2">The sequence shown here is derived from an EMBL/GenBank/DDBJ whole genome shotgun (WGS) entry which is preliminary data.</text>
</comment>
<evidence type="ECO:0000313" key="2">
    <source>
        <dbReference type="EMBL" id="NVK76855.1"/>
    </source>
</evidence>
<dbReference type="AlphaFoldDB" id="A0A7Y7B0Z7"/>
<reference evidence="2 3" key="1">
    <citation type="submission" date="2020-04" db="EMBL/GenBank/DDBJ databases">
        <title>Draft Genome Sequence of Streptomyces morookaense DSM 40503, an 8-azaguanine-producing strain.</title>
        <authorList>
            <person name="Qi J."/>
            <person name="Gao J.-M."/>
        </authorList>
    </citation>
    <scope>NUCLEOTIDE SEQUENCE [LARGE SCALE GENOMIC DNA]</scope>
    <source>
        <strain evidence="2 3">DSM 40503</strain>
    </source>
</reference>